<proteinExistence type="predicted"/>
<comment type="caution">
    <text evidence="1">The sequence shown here is derived from an EMBL/GenBank/DDBJ whole genome shotgun (WGS) entry which is preliminary data.</text>
</comment>
<organism evidence="1 2">
    <name type="scientific">Choristoneura fumiferana</name>
    <name type="common">Spruce budworm moth</name>
    <name type="synonym">Archips fumiferana</name>
    <dbReference type="NCBI Taxonomy" id="7141"/>
    <lineage>
        <taxon>Eukaryota</taxon>
        <taxon>Metazoa</taxon>
        <taxon>Ecdysozoa</taxon>
        <taxon>Arthropoda</taxon>
        <taxon>Hexapoda</taxon>
        <taxon>Insecta</taxon>
        <taxon>Pterygota</taxon>
        <taxon>Neoptera</taxon>
        <taxon>Endopterygota</taxon>
        <taxon>Lepidoptera</taxon>
        <taxon>Glossata</taxon>
        <taxon>Ditrysia</taxon>
        <taxon>Tortricoidea</taxon>
        <taxon>Tortricidae</taxon>
        <taxon>Tortricinae</taxon>
        <taxon>Choristoneura</taxon>
    </lineage>
</organism>
<evidence type="ECO:0000313" key="2">
    <source>
        <dbReference type="Proteomes" id="UP001064048"/>
    </source>
</evidence>
<evidence type="ECO:0000313" key="1">
    <source>
        <dbReference type="EMBL" id="KAI8440195.1"/>
    </source>
</evidence>
<accession>A0ACC0KV66</accession>
<keyword evidence="2" id="KW-1185">Reference proteome</keyword>
<protein>
    <submittedName>
        <fullName evidence="1">Uncharacterized protein</fullName>
    </submittedName>
</protein>
<sequence length="225" mass="26006">MVIMVIMAALRNIIDLIPRHHLVPLLLHHPRLIGNGMDTMGSITTAHHRLHHHLHTMEDIPGDLKILIDTILLRPHLLTTLMTVDHHHPMIMDHLDLEHLKIDLHLMAMVHHHRPRIIMVLPITLRRPLTATDLRIMIMDPLHHLLMNVGPHITNTDVLPHHQTIKDLLIGIMIHLLHHLTTILLAKGMSLLHQPHKISDNPNNRQIRMETSSPFLVHCHTKTIY</sequence>
<dbReference type="Proteomes" id="UP001064048">
    <property type="component" value="Chromosome 2"/>
</dbReference>
<reference evidence="1 2" key="1">
    <citation type="journal article" date="2022" name="Genome Biol. Evol.">
        <title>The Spruce Budworm Genome: Reconstructing the Evolutionary History of Antifreeze Proteins.</title>
        <authorList>
            <person name="Beliveau C."/>
            <person name="Gagne P."/>
            <person name="Picq S."/>
            <person name="Vernygora O."/>
            <person name="Keeling C.I."/>
            <person name="Pinkney K."/>
            <person name="Doucet D."/>
            <person name="Wen F."/>
            <person name="Johnston J.S."/>
            <person name="Maaroufi H."/>
            <person name="Boyle B."/>
            <person name="Laroche J."/>
            <person name="Dewar K."/>
            <person name="Juretic N."/>
            <person name="Blackburn G."/>
            <person name="Nisole A."/>
            <person name="Brunet B."/>
            <person name="Brandao M."/>
            <person name="Lumley L."/>
            <person name="Duan J."/>
            <person name="Quan G."/>
            <person name="Lucarotti C.J."/>
            <person name="Roe A.D."/>
            <person name="Sperling F.A.H."/>
            <person name="Levesque R.C."/>
            <person name="Cusson M."/>
        </authorList>
    </citation>
    <scope>NUCLEOTIDE SEQUENCE [LARGE SCALE GENOMIC DNA]</scope>
    <source>
        <strain evidence="1">Glfc:IPQL:Cfum</strain>
    </source>
</reference>
<gene>
    <name evidence="1" type="ORF">MSG28_001584</name>
</gene>
<dbReference type="EMBL" id="CM046102">
    <property type="protein sequence ID" value="KAI8440195.1"/>
    <property type="molecule type" value="Genomic_DNA"/>
</dbReference>
<name>A0ACC0KV66_CHOFU</name>